<evidence type="ECO:0000313" key="2">
    <source>
        <dbReference type="Proteomes" id="UP000000346"/>
    </source>
</evidence>
<dbReference type="eggNOG" id="arCOG13722">
    <property type="taxonomic scope" value="Archaea"/>
</dbReference>
<dbReference type="AlphaFoldDB" id="D9Q269"/>
<evidence type="ECO:0000313" key="1">
    <source>
        <dbReference type="EMBL" id="ADL19407.1"/>
    </source>
</evidence>
<proteinExistence type="predicted"/>
<dbReference type="InParanoid" id="D9Q269"/>
<name>D9Q269_ACIS3</name>
<reference evidence="1 2" key="1">
    <citation type="journal article" date="2010" name="Appl. Environ. Microbiol.">
        <title>The genome sequence of the crenarchaeon Acidilobus saccharovorans supports a new order, Acidilobales, and suggests an important ecological role in terrestrial acidic hot springs.</title>
        <authorList>
            <person name="Mardanov A.V."/>
            <person name="Svetlitchnyi V.A."/>
            <person name="Beletsky A.V."/>
            <person name="Prokofeva M.I."/>
            <person name="Bonch-Osmolovskaya E.A."/>
            <person name="Ravin N.V."/>
            <person name="Skryabin K.G."/>
        </authorList>
    </citation>
    <scope>NUCLEOTIDE SEQUENCE [LARGE SCALE GENOMIC DNA]</scope>
    <source>
        <strain evidence="2">DSM 16705 / JCM 18335 / VKM B-2471 / 345-15</strain>
    </source>
</reference>
<dbReference type="EMBL" id="CP001742">
    <property type="protein sequence ID" value="ADL19407.1"/>
    <property type="molecule type" value="Genomic_DNA"/>
</dbReference>
<sequence length="62" mass="7099">MEDLHSRTPHELIDLVLIRLELIEKTASEMAKDEKSAGKLLAIVQETESIRELLAVLRDKCR</sequence>
<dbReference type="Proteomes" id="UP000000346">
    <property type="component" value="Chromosome"/>
</dbReference>
<accession>D9Q269</accession>
<keyword evidence="2" id="KW-1185">Reference proteome</keyword>
<dbReference type="OrthoDB" id="374343at2157"/>
<protein>
    <submittedName>
        <fullName evidence="1">Uncharacterized protein</fullName>
    </submittedName>
</protein>
<organism evidence="1 2">
    <name type="scientific">Acidilobus saccharovorans (strain DSM 16705 / JCM 18335 / VKM B-2471 / 345-15)</name>
    <dbReference type="NCBI Taxonomy" id="666510"/>
    <lineage>
        <taxon>Archaea</taxon>
        <taxon>Thermoproteota</taxon>
        <taxon>Thermoprotei</taxon>
        <taxon>Acidilobales</taxon>
        <taxon>Acidilobaceae</taxon>
        <taxon>Acidilobus</taxon>
    </lineage>
</organism>
<dbReference type="HOGENOM" id="CLU_2911299_0_0_2"/>
<gene>
    <name evidence="1" type="ordered locus">ASAC_1002</name>
</gene>
<dbReference type="KEGG" id="asc:ASAC_1002"/>